<dbReference type="PANTHER" id="PTHR31689:SF0">
    <property type="entry name" value="DIAMINOPIMELATE EPIMERASE"/>
    <property type="match status" value="1"/>
</dbReference>
<protein>
    <recommendedName>
        <fullName evidence="3 4">Diaminopimelate epimerase</fullName>
        <shortName evidence="3">DAP epimerase</shortName>
        <ecNumber evidence="3 4">5.1.1.7</ecNumber>
    </recommendedName>
    <alternativeName>
        <fullName evidence="3">PLP-independent amino acid racemase</fullName>
    </alternativeName>
</protein>
<dbReference type="GO" id="GO:0008837">
    <property type="term" value="F:diaminopimelate epimerase activity"/>
    <property type="evidence" value="ECO:0007669"/>
    <property type="project" value="UniProtKB-EC"/>
</dbReference>
<comment type="catalytic activity">
    <reaction evidence="3">
        <text>(2S,6S)-2,6-diaminopimelate = meso-2,6-diaminopimelate</text>
        <dbReference type="Rhea" id="RHEA:15393"/>
        <dbReference type="ChEBI" id="CHEBI:57609"/>
        <dbReference type="ChEBI" id="CHEBI:57791"/>
        <dbReference type="EC" id="5.1.1.7"/>
    </reaction>
</comment>
<dbReference type="Gene3D" id="3.10.310.10">
    <property type="entry name" value="Diaminopimelate Epimerase, Chain A, domain 1"/>
    <property type="match status" value="2"/>
</dbReference>
<feature type="binding site" evidence="3">
    <location>
        <begin position="221"/>
        <end position="222"/>
    </location>
    <ligand>
        <name>substrate</name>
    </ligand>
</feature>
<comment type="pathway">
    <text evidence="3">Amino-acid biosynthesis; L-lysine biosynthesis via DAP pathway; DL-2,6-diaminopimelate from LL-2,6-diaminopimelate: step 1/1.</text>
</comment>
<feature type="site" description="Could be important to modulate the pK values of the two catalytic cysteine residues" evidence="3">
    <location>
        <position position="221"/>
    </location>
</feature>
<keyword evidence="3" id="KW-0028">Amino-acid biosynthesis</keyword>
<feature type="binding site" evidence="3">
    <location>
        <position position="170"/>
    </location>
    <ligand>
        <name>substrate</name>
    </ligand>
</feature>
<organism evidence="5 6">
    <name type="scientific">Chloracidobacterium validum</name>
    <dbReference type="NCBI Taxonomy" id="2821543"/>
    <lineage>
        <taxon>Bacteria</taxon>
        <taxon>Pseudomonadati</taxon>
        <taxon>Acidobacteriota</taxon>
        <taxon>Terriglobia</taxon>
        <taxon>Terriglobales</taxon>
        <taxon>Acidobacteriaceae</taxon>
        <taxon>Chloracidobacterium</taxon>
    </lineage>
</organism>
<dbReference type="InterPro" id="IPR001653">
    <property type="entry name" value="DAP_epimerase_DapF"/>
</dbReference>
<accession>A0ABX8B6E7</accession>
<keyword evidence="3" id="KW-0963">Cytoplasm</keyword>
<feature type="binding site" evidence="3">
    <location>
        <position position="203"/>
    </location>
    <ligand>
        <name>substrate</name>
    </ligand>
</feature>
<sequence>MLVLHKLHGLGNDFLIFDGHQPGASIMFDDPQRHAPAVCDRHCGVGADGVIAVKKTDADAADYSMTLWNADGSRAEMSGNGLRCVAAFVRRVMGWESDTLRVLTEAGIRTVTFLASAGQETTCAIRMGKPIFTPEQIPMCLDAPRQPPLVNVALALGDEVVTATVLSMGNPHCTVFVEDVQAVPLAQLGPRLERHPAFPQRTNVEFAAVRDRHNLDVVFWERGVGRTAASGTGACAAAVAAMLNGLVERTVTIHAERGTLTVTWDAVTDEVILTGSAHYVARVDWTGGEPET</sequence>
<dbReference type="Proteomes" id="UP000676506">
    <property type="component" value="Chromosome 1"/>
</dbReference>
<dbReference type="NCBIfam" id="TIGR00652">
    <property type="entry name" value="DapF"/>
    <property type="match status" value="1"/>
</dbReference>
<evidence type="ECO:0000313" key="6">
    <source>
        <dbReference type="Proteomes" id="UP000676506"/>
    </source>
</evidence>
<feature type="binding site" evidence="3">
    <location>
        <position position="69"/>
    </location>
    <ligand>
        <name>substrate</name>
    </ligand>
</feature>
<dbReference type="EMBL" id="CP072648">
    <property type="protein sequence ID" value="QUW02493.1"/>
    <property type="molecule type" value="Genomic_DNA"/>
</dbReference>
<comment type="caution">
    <text evidence="3">Lacks conserved residue(s) required for the propagation of feature annotation.</text>
</comment>
<comment type="similarity">
    <text evidence="1 3">Belongs to the diaminopimelate epimerase family.</text>
</comment>
<comment type="subcellular location">
    <subcellularLocation>
        <location evidence="3">Cytoplasm</location>
    </subcellularLocation>
</comment>
<keyword evidence="3" id="KW-0457">Lysine biosynthesis</keyword>
<gene>
    <name evidence="3" type="primary">dapF</name>
    <name evidence="5" type="ORF">J8C06_09070</name>
</gene>
<dbReference type="EC" id="5.1.1.7" evidence="3 4"/>
<dbReference type="SUPFAM" id="SSF54506">
    <property type="entry name" value="Diaminopimelate epimerase-like"/>
    <property type="match status" value="2"/>
</dbReference>
<dbReference type="HAMAP" id="MF_00197">
    <property type="entry name" value="DAP_epimerase"/>
    <property type="match status" value="1"/>
</dbReference>
<evidence type="ECO:0000256" key="2">
    <source>
        <dbReference type="ARBA" id="ARBA00023235"/>
    </source>
</evidence>
<dbReference type="Pfam" id="PF01678">
    <property type="entry name" value="DAP_epimerase"/>
    <property type="match status" value="2"/>
</dbReference>
<feature type="binding site" evidence="3">
    <location>
        <position position="12"/>
    </location>
    <ligand>
        <name>substrate</name>
    </ligand>
</feature>
<feature type="site" description="Could be important to modulate the pK values of the two catalytic cysteine residues" evidence="3">
    <location>
        <position position="172"/>
    </location>
</feature>
<feature type="binding site" evidence="3">
    <location>
        <begin position="231"/>
        <end position="232"/>
    </location>
    <ligand>
        <name>substrate</name>
    </ligand>
</feature>
<keyword evidence="6" id="KW-1185">Reference proteome</keyword>
<evidence type="ECO:0000256" key="1">
    <source>
        <dbReference type="ARBA" id="ARBA00010219"/>
    </source>
</evidence>
<comment type="function">
    <text evidence="3">Catalyzes the stereoinversion of LL-2,6-diaminopimelate (L,L-DAP) to meso-diaminopimelate (meso-DAP), a precursor of L-lysine and an essential component of the bacterial peptidoglycan.</text>
</comment>
<evidence type="ECO:0000256" key="3">
    <source>
        <dbReference type="HAMAP-Rule" id="MF_00197"/>
    </source>
</evidence>
<reference evidence="5 6" key="1">
    <citation type="submission" date="2021-03" db="EMBL/GenBank/DDBJ databases">
        <title>Genomic and phenotypic characterization of Chloracidobacterium isolates provides evidence for multiple species.</title>
        <authorList>
            <person name="Saini M.K."/>
            <person name="Costas A.M.G."/>
            <person name="Tank M."/>
            <person name="Bryant D.A."/>
        </authorList>
    </citation>
    <scope>NUCLEOTIDE SEQUENCE [LARGE SCALE GENOMIC DNA]</scope>
    <source>
        <strain evidence="5 6">BV2-C</strain>
    </source>
</reference>
<evidence type="ECO:0000256" key="4">
    <source>
        <dbReference type="NCBIfam" id="TIGR00652"/>
    </source>
</evidence>
<proteinExistence type="inferred from homology"/>
<comment type="subunit">
    <text evidence="3">Homodimer.</text>
</comment>
<name>A0ABX8B6E7_9BACT</name>
<keyword evidence="2 3" id="KW-0413">Isomerase</keyword>
<evidence type="ECO:0000313" key="5">
    <source>
        <dbReference type="EMBL" id="QUW02493.1"/>
    </source>
</evidence>
<dbReference type="PANTHER" id="PTHR31689">
    <property type="entry name" value="DIAMINOPIMELATE EPIMERASE, CHLOROPLASTIC"/>
    <property type="match status" value="1"/>
</dbReference>
<dbReference type="RefSeq" id="WP_211428383.1">
    <property type="nucleotide sequence ID" value="NZ_CP072648.1"/>
</dbReference>
<feature type="binding site" evidence="3">
    <location>
        <begin position="79"/>
        <end position="80"/>
    </location>
    <ligand>
        <name>substrate</name>
    </ligand>
</feature>